<proteinExistence type="predicted"/>
<accession>A0A258CNL9</accession>
<dbReference type="EMBL" id="NCDQ01000716">
    <property type="protein sequence ID" value="OYW97108.1"/>
    <property type="molecule type" value="Genomic_DNA"/>
</dbReference>
<comment type="caution">
    <text evidence="1">The sequence shown here is derived from an EMBL/GenBank/DDBJ whole genome shotgun (WGS) entry which is preliminary data.</text>
</comment>
<evidence type="ECO:0000313" key="2">
    <source>
        <dbReference type="Proteomes" id="UP000215616"/>
    </source>
</evidence>
<dbReference type="Proteomes" id="UP000215616">
    <property type="component" value="Unassembled WGS sequence"/>
</dbReference>
<dbReference type="AlphaFoldDB" id="A0A258CNL9"/>
<gene>
    <name evidence="1" type="ORF">B7Z12_22160</name>
</gene>
<protein>
    <submittedName>
        <fullName evidence="1">Uncharacterized protein</fullName>
    </submittedName>
</protein>
<organism evidence="1 2">
    <name type="scientific">Caulobacter vibrioides</name>
    <name type="common">Caulobacter crescentus</name>
    <dbReference type="NCBI Taxonomy" id="155892"/>
    <lineage>
        <taxon>Bacteria</taxon>
        <taxon>Pseudomonadati</taxon>
        <taxon>Pseudomonadota</taxon>
        <taxon>Alphaproteobacteria</taxon>
        <taxon>Caulobacterales</taxon>
        <taxon>Caulobacteraceae</taxon>
        <taxon>Caulobacter</taxon>
    </lineage>
</organism>
<evidence type="ECO:0000313" key="1">
    <source>
        <dbReference type="EMBL" id="OYW97108.1"/>
    </source>
</evidence>
<name>A0A258CNL9_CAUVI</name>
<reference evidence="1 2" key="1">
    <citation type="submission" date="2017-03" db="EMBL/GenBank/DDBJ databases">
        <title>Lifting the veil on microbial sulfur biogeochemistry in mining wastewaters.</title>
        <authorList>
            <person name="Kantor R.S."/>
            <person name="Colenbrander Nelson T."/>
            <person name="Marshall S."/>
            <person name="Bennett D."/>
            <person name="Apte S."/>
            <person name="Camacho D."/>
            <person name="Thomas B.C."/>
            <person name="Warren L.A."/>
            <person name="Banfield J.F."/>
        </authorList>
    </citation>
    <scope>NUCLEOTIDE SEQUENCE [LARGE SCALE GENOMIC DNA]</scope>
    <source>
        <strain evidence="1">32-67-7</strain>
    </source>
</reference>
<sequence length="107" mass="11663">MARIQTMRVDRMLSSMGYGSRSEVTRMGKAGIITLDAAEIINDLLGIKDRYPETQRAQLNLLAPVPVVLRWRQLVAGANGRPAWEVLEQAMDALEAAQGPANTGGRS</sequence>